<dbReference type="InterPro" id="IPR001356">
    <property type="entry name" value="HD"/>
</dbReference>
<evidence type="ECO:0000256" key="5">
    <source>
        <dbReference type="PROSITE-ProRule" id="PRU00108"/>
    </source>
</evidence>
<keyword evidence="3 5" id="KW-0371">Homeobox</keyword>
<feature type="region of interest" description="Disordered" evidence="7">
    <location>
        <begin position="180"/>
        <end position="220"/>
    </location>
</feature>
<dbReference type="OrthoDB" id="6159439at2759"/>
<feature type="region of interest" description="Disordered" evidence="7">
    <location>
        <begin position="277"/>
        <end position="308"/>
    </location>
</feature>
<comment type="subcellular location">
    <subcellularLocation>
        <location evidence="1 5 6">Nucleus</location>
    </subcellularLocation>
</comment>
<evidence type="ECO:0000256" key="7">
    <source>
        <dbReference type="SAM" id="MobiDB-lite"/>
    </source>
</evidence>
<protein>
    <recommendedName>
        <fullName evidence="8">Homeobox domain-containing protein</fullName>
    </recommendedName>
</protein>
<evidence type="ECO:0000313" key="10">
    <source>
        <dbReference type="Proteomes" id="UP000019377"/>
    </source>
</evidence>
<evidence type="ECO:0000313" key="9">
    <source>
        <dbReference type="EMBL" id="EST07027.1"/>
    </source>
</evidence>
<dbReference type="InterPro" id="IPR051000">
    <property type="entry name" value="Homeobox_DNA-bind_prot"/>
</dbReference>
<dbReference type="InterPro" id="IPR017970">
    <property type="entry name" value="Homeobox_CS"/>
</dbReference>
<feature type="compositionally biased region" description="Basic and acidic residues" evidence="7">
    <location>
        <begin position="180"/>
        <end position="207"/>
    </location>
</feature>
<accession>V5GM52</accession>
<dbReference type="GeneID" id="27419233"/>
<dbReference type="GO" id="GO:0000981">
    <property type="term" value="F:DNA-binding transcription factor activity, RNA polymerase II-specific"/>
    <property type="evidence" value="ECO:0007669"/>
    <property type="project" value="InterPro"/>
</dbReference>
<dbReference type="AlphaFoldDB" id="V5GM52"/>
<dbReference type="Gene3D" id="1.10.10.60">
    <property type="entry name" value="Homeodomain-like"/>
    <property type="match status" value="1"/>
</dbReference>
<organism evidence="9 10">
    <name type="scientific">Kalmanozyma brasiliensis (strain GHG001)</name>
    <name type="common">Yeast</name>
    <name type="synonym">Pseudozyma brasiliensis</name>
    <dbReference type="NCBI Taxonomy" id="1365824"/>
    <lineage>
        <taxon>Eukaryota</taxon>
        <taxon>Fungi</taxon>
        <taxon>Dikarya</taxon>
        <taxon>Basidiomycota</taxon>
        <taxon>Ustilaginomycotina</taxon>
        <taxon>Ustilaginomycetes</taxon>
        <taxon>Ustilaginales</taxon>
        <taxon>Ustilaginaceae</taxon>
        <taxon>Kalmanozyma</taxon>
    </lineage>
</organism>
<dbReference type="GO" id="GO:0005634">
    <property type="term" value="C:nucleus"/>
    <property type="evidence" value="ECO:0007669"/>
    <property type="project" value="UniProtKB-SubCell"/>
</dbReference>
<dbReference type="EMBL" id="KI545865">
    <property type="protein sequence ID" value="EST07027.1"/>
    <property type="molecule type" value="Genomic_DNA"/>
</dbReference>
<evidence type="ECO:0000256" key="1">
    <source>
        <dbReference type="ARBA" id="ARBA00004123"/>
    </source>
</evidence>
<dbReference type="PROSITE" id="PS00027">
    <property type="entry name" value="HOMEOBOX_1"/>
    <property type="match status" value="1"/>
</dbReference>
<dbReference type="InterPro" id="IPR009057">
    <property type="entry name" value="Homeodomain-like_sf"/>
</dbReference>
<dbReference type="eggNOG" id="KOG0490">
    <property type="taxonomic scope" value="Eukaryota"/>
</dbReference>
<reference evidence="10" key="1">
    <citation type="journal article" date="2013" name="Genome Announc.">
        <title>Draft genome sequence of Pseudozyma brasiliensis sp. nov. strain GHG001, a high producer of endo-1,4-xylanase isolated from an insect pest of sugarcane.</title>
        <authorList>
            <person name="Oliveira J.V.D.C."/>
            <person name="dos Santos R.A.C."/>
            <person name="Borges T.A."/>
            <person name="Riano-Pachon D.M."/>
            <person name="Goldman G.H."/>
        </authorList>
    </citation>
    <scope>NUCLEOTIDE SEQUENCE [LARGE SCALE GENOMIC DNA]</scope>
    <source>
        <strain evidence="10">GHG001</strain>
    </source>
</reference>
<keyword evidence="2 5" id="KW-0238">DNA-binding</keyword>
<dbReference type="RefSeq" id="XP_016292016.1">
    <property type="nucleotide sequence ID" value="XM_016436591.1"/>
</dbReference>
<dbReference type="Pfam" id="PF00046">
    <property type="entry name" value="Homeodomain"/>
    <property type="match status" value="1"/>
</dbReference>
<feature type="compositionally biased region" description="Basic and acidic residues" evidence="7">
    <location>
        <begin position="287"/>
        <end position="308"/>
    </location>
</feature>
<dbReference type="GO" id="GO:0030154">
    <property type="term" value="P:cell differentiation"/>
    <property type="evidence" value="ECO:0007669"/>
    <property type="project" value="TreeGrafter"/>
</dbReference>
<dbReference type="GO" id="GO:0000978">
    <property type="term" value="F:RNA polymerase II cis-regulatory region sequence-specific DNA binding"/>
    <property type="evidence" value="ECO:0007669"/>
    <property type="project" value="TreeGrafter"/>
</dbReference>
<keyword evidence="10" id="KW-1185">Reference proteome</keyword>
<evidence type="ECO:0000256" key="6">
    <source>
        <dbReference type="RuleBase" id="RU000682"/>
    </source>
</evidence>
<evidence type="ECO:0000256" key="3">
    <source>
        <dbReference type="ARBA" id="ARBA00023155"/>
    </source>
</evidence>
<name>V5GM52_KALBG</name>
<evidence type="ECO:0000256" key="4">
    <source>
        <dbReference type="ARBA" id="ARBA00023242"/>
    </source>
</evidence>
<feature type="DNA-binding region" description="Homeobox" evidence="5">
    <location>
        <begin position="124"/>
        <end position="183"/>
    </location>
</feature>
<feature type="region of interest" description="Disordered" evidence="7">
    <location>
        <begin position="24"/>
        <end position="55"/>
    </location>
</feature>
<dbReference type="Proteomes" id="UP000019377">
    <property type="component" value="Unassembled WGS sequence"/>
</dbReference>
<dbReference type="SMART" id="SM00389">
    <property type="entry name" value="HOX"/>
    <property type="match status" value="1"/>
</dbReference>
<evidence type="ECO:0000256" key="2">
    <source>
        <dbReference type="ARBA" id="ARBA00023125"/>
    </source>
</evidence>
<dbReference type="CDD" id="cd00086">
    <property type="entry name" value="homeodomain"/>
    <property type="match status" value="1"/>
</dbReference>
<dbReference type="HOGENOM" id="CLU_903521_0_0_1"/>
<feature type="domain" description="Homeobox" evidence="8">
    <location>
        <begin position="122"/>
        <end position="182"/>
    </location>
</feature>
<dbReference type="PANTHER" id="PTHR24324:SF5">
    <property type="entry name" value="HEMATOPOIETICALLY-EXPRESSED HOMEOBOX PROTEIN HHEX"/>
    <property type="match status" value="1"/>
</dbReference>
<sequence length="308" mass="33647">MSPTGAHPSSSSYVSGSANSHSYLGTASESHHHYRPPTALSINSGMSTQHYAPTSSGLPYPVSNPLPSPGFMYSPSSASSSVPGYDAYPSSSSGFPTQHSQYVSYLPPAMGADSRGFYPLNPFEIKHRRRTTKTQFRVLESTFREIPKPNAALRKQISAQLDMPVRAVQIWFQNRRAKAKAVEKKRPAQGQGEERQRGQERYEEARGTGRSMDLPPLRIPNDAVSRQESYASGSSNVTLPSLAGSGSATLRERRAMAGASVTNPAYAEYADRTSALEESTLSAGMPDRNRAAYQRDPRGFDERYRSSS</sequence>
<proteinExistence type="predicted"/>
<dbReference type="PROSITE" id="PS50071">
    <property type="entry name" value="HOMEOBOX_2"/>
    <property type="match status" value="1"/>
</dbReference>
<evidence type="ECO:0000259" key="8">
    <source>
        <dbReference type="PROSITE" id="PS50071"/>
    </source>
</evidence>
<keyword evidence="4 5" id="KW-0539">Nucleus</keyword>
<feature type="compositionally biased region" description="Polar residues" evidence="7">
    <location>
        <begin position="40"/>
        <end position="55"/>
    </location>
</feature>
<dbReference type="PANTHER" id="PTHR24324">
    <property type="entry name" value="HOMEOBOX PROTEIN HHEX"/>
    <property type="match status" value="1"/>
</dbReference>
<dbReference type="SUPFAM" id="SSF46689">
    <property type="entry name" value="Homeodomain-like"/>
    <property type="match status" value="1"/>
</dbReference>
<gene>
    <name evidence="9" type="ORF">PSEUBRA_SCAF22g00024</name>
</gene>